<proteinExistence type="predicted"/>
<dbReference type="GO" id="GO:0051598">
    <property type="term" value="P:meiotic recombination checkpoint signaling"/>
    <property type="evidence" value="ECO:0007669"/>
    <property type="project" value="TreeGrafter"/>
</dbReference>
<dbReference type="PANTHER" id="PTHR44167:SF29">
    <property type="entry name" value="SERINE_THREONINE PROTEIN KINASE-43"/>
    <property type="match status" value="1"/>
</dbReference>
<dbReference type="InterPro" id="IPR008271">
    <property type="entry name" value="Ser/Thr_kinase_AS"/>
</dbReference>
<dbReference type="Gene3D" id="1.10.510.10">
    <property type="entry name" value="Transferase(Phosphotransferase) domain 1"/>
    <property type="match status" value="1"/>
</dbReference>
<dbReference type="PROSITE" id="PS00108">
    <property type="entry name" value="PROTEIN_KINASE_ST"/>
    <property type="match status" value="1"/>
</dbReference>
<dbReference type="PANTHER" id="PTHR44167">
    <property type="entry name" value="OVARIAN-SPECIFIC SERINE/THREONINE-PROTEIN KINASE LOK-RELATED"/>
    <property type="match status" value="1"/>
</dbReference>
<dbReference type="GeneID" id="34464351"/>
<dbReference type="OrthoDB" id="10252171at2759"/>
<dbReference type="GO" id="GO:0005634">
    <property type="term" value="C:nucleus"/>
    <property type="evidence" value="ECO:0007669"/>
    <property type="project" value="TreeGrafter"/>
</dbReference>
<dbReference type="InterPro" id="IPR036770">
    <property type="entry name" value="Ankyrin_rpt-contain_sf"/>
</dbReference>
<evidence type="ECO:0000313" key="3">
    <source>
        <dbReference type="EMBL" id="OJJ82473.1"/>
    </source>
</evidence>
<sequence>MEEDELVKRYNLDVSVLGDLVQRYKLNVSVLGDRNREILHAPSSDQSQEHKTVTKIWQQKHALAQHVYLEESQFGELRAIKQVHWRDVKRDLRELQVMGRVTEEKAFFVQFFGWFSTPDYIFFAMEYCPLGDVSQCFQDPVPEVMTRNICGQLLEGLGKLHEMGITHRDIKPQNILVVQRDPIWVKIGDFGISKRVMEGENRTDLRTPAGTEGYKAPEVHQLLDDDKEDSSYTCAVDIWSLGCFLYYVLTKTTPFQTVAMLRDYCLGRIEFPEASLTDRGVSRSGRQFINNLMALHPHKRPQASKDLVSDWEIMEESELLEVDSLEGTSREAIRLGKQPEHVTPSININGNAPLYIQPQPSRANFDDEMNYQSSELWLMMKDAGADIGRIRSLLESGANPNQLRDGHTALHNAAERGSTRGMDLIITYGANVQLKTRPHQETALHLATYDGDISKLQSLLKQRADVDAQNADGDTTLHLAILRFRTTEAMELLLSNGASTEIKGRNGYWRSSKG</sequence>
<evidence type="ECO:0000313" key="4">
    <source>
        <dbReference type="Proteomes" id="UP000184300"/>
    </source>
</evidence>
<feature type="repeat" description="ANK" evidence="1">
    <location>
        <begin position="439"/>
        <end position="471"/>
    </location>
</feature>
<dbReference type="STRING" id="1160497.A0A1L9VF03"/>
<dbReference type="PROSITE" id="PS50088">
    <property type="entry name" value="ANK_REPEAT"/>
    <property type="match status" value="3"/>
</dbReference>
<dbReference type="SMART" id="SM00248">
    <property type="entry name" value="ANK"/>
    <property type="match status" value="4"/>
</dbReference>
<dbReference type="Gene3D" id="1.25.40.20">
    <property type="entry name" value="Ankyrin repeat-containing domain"/>
    <property type="match status" value="1"/>
</dbReference>
<accession>A0A1L9VF03</accession>
<dbReference type="SUPFAM" id="SSF48403">
    <property type="entry name" value="Ankyrin repeat"/>
    <property type="match status" value="1"/>
</dbReference>
<keyword evidence="1" id="KW-0040">ANK repeat</keyword>
<dbReference type="PROSITE" id="PS50297">
    <property type="entry name" value="ANK_REP_REGION"/>
    <property type="match status" value="3"/>
</dbReference>
<dbReference type="SUPFAM" id="SSF56112">
    <property type="entry name" value="Protein kinase-like (PK-like)"/>
    <property type="match status" value="1"/>
</dbReference>
<protein>
    <recommendedName>
        <fullName evidence="2">Protein kinase domain-containing protein</fullName>
    </recommendedName>
</protein>
<dbReference type="InterPro" id="IPR002110">
    <property type="entry name" value="Ankyrin_rpt"/>
</dbReference>
<feature type="repeat" description="ANK" evidence="1">
    <location>
        <begin position="472"/>
        <end position="505"/>
    </location>
</feature>
<evidence type="ECO:0000256" key="1">
    <source>
        <dbReference type="PROSITE-ProRule" id="PRU00023"/>
    </source>
</evidence>
<dbReference type="EMBL" id="KV878902">
    <property type="protein sequence ID" value="OJJ82473.1"/>
    <property type="molecule type" value="Genomic_DNA"/>
</dbReference>
<dbReference type="AlphaFoldDB" id="A0A1L9VF03"/>
<dbReference type="RefSeq" id="XP_022399171.1">
    <property type="nucleotide sequence ID" value="XM_022548090.1"/>
</dbReference>
<feature type="repeat" description="ANK" evidence="1">
    <location>
        <begin position="405"/>
        <end position="437"/>
    </location>
</feature>
<gene>
    <name evidence="3" type="ORF">ASPGLDRAFT_545947</name>
</gene>
<dbReference type="InterPro" id="IPR000719">
    <property type="entry name" value="Prot_kinase_dom"/>
</dbReference>
<dbReference type="Proteomes" id="UP000184300">
    <property type="component" value="Unassembled WGS sequence"/>
</dbReference>
<dbReference type="Pfam" id="PF12796">
    <property type="entry name" value="Ank_2"/>
    <property type="match status" value="1"/>
</dbReference>
<dbReference type="GO" id="GO:0005524">
    <property type="term" value="F:ATP binding"/>
    <property type="evidence" value="ECO:0007669"/>
    <property type="project" value="InterPro"/>
</dbReference>
<dbReference type="SMART" id="SM00220">
    <property type="entry name" value="S_TKc"/>
    <property type="match status" value="1"/>
</dbReference>
<organism evidence="3 4">
    <name type="scientific">Aspergillus glaucus CBS 516.65</name>
    <dbReference type="NCBI Taxonomy" id="1160497"/>
    <lineage>
        <taxon>Eukaryota</taxon>
        <taxon>Fungi</taxon>
        <taxon>Dikarya</taxon>
        <taxon>Ascomycota</taxon>
        <taxon>Pezizomycotina</taxon>
        <taxon>Eurotiomycetes</taxon>
        <taxon>Eurotiomycetidae</taxon>
        <taxon>Eurotiales</taxon>
        <taxon>Aspergillaceae</taxon>
        <taxon>Aspergillus</taxon>
        <taxon>Aspergillus subgen. Aspergillus</taxon>
    </lineage>
</organism>
<dbReference type="Pfam" id="PF00069">
    <property type="entry name" value="Pkinase"/>
    <property type="match status" value="1"/>
</dbReference>
<keyword evidence="4" id="KW-1185">Reference proteome</keyword>
<dbReference type="PROSITE" id="PS50011">
    <property type="entry name" value="PROTEIN_KINASE_DOM"/>
    <property type="match status" value="1"/>
</dbReference>
<dbReference type="GO" id="GO:0004674">
    <property type="term" value="F:protein serine/threonine kinase activity"/>
    <property type="evidence" value="ECO:0007669"/>
    <property type="project" value="TreeGrafter"/>
</dbReference>
<evidence type="ECO:0000259" key="2">
    <source>
        <dbReference type="PROSITE" id="PS50011"/>
    </source>
</evidence>
<dbReference type="InterPro" id="IPR011009">
    <property type="entry name" value="Kinase-like_dom_sf"/>
</dbReference>
<dbReference type="GO" id="GO:0005737">
    <property type="term" value="C:cytoplasm"/>
    <property type="evidence" value="ECO:0007669"/>
    <property type="project" value="TreeGrafter"/>
</dbReference>
<dbReference type="VEuPathDB" id="FungiDB:ASPGLDRAFT_545947"/>
<name>A0A1L9VF03_ASPGL</name>
<reference evidence="4" key="1">
    <citation type="journal article" date="2017" name="Genome Biol.">
        <title>Comparative genomics reveals high biological diversity and specific adaptations in the industrially and medically important fungal genus Aspergillus.</title>
        <authorList>
            <person name="de Vries R.P."/>
            <person name="Riley R."/>
            <person name="Wiebenga A."/>
            <person name="Aguilar-Osorio G."/>
            <person name="Amillis S."/>
            <person name="Uchima C.A."/>
            <person name="Anderluh G."/>
            <person name="Asadollahi M."/>
            <person name="Askin M."/>
            <person name="Barry K."/>
            <person name="Battaglia E."/>
            <person name="Bayram O."/>
            <person name="Benocci T."/>
            <person name="Braus-Stromeyer S.A."/>
            <person name="Caldana C."/>
            <person name="Canovas D."/>
            <person name="Cerqueira G.C."/>
            <person name="Chen F."/>
            <person name="Chen W."/>
            <person name="Choi C."/>
            <person name="Clum A."/>
            <person name="Dos Santos R.A."/>
            <person name="Damasio A.R."/>
            <person name="Diallinas G."/>
            <person name="Emri T."/>
            <person name="Fekete E."/>
            <person name="Flipphi M."/>
            <person name="Freyberg S."/>
            <person name="Gallo A."/>
            <person name="Gournas C."/>
            <person name="Habgood R."/>
            <person name="Hainaut M."/>
            <person name="Harispe M.L."/>
            <person name="Henrissat B."/>
            <person name="Hilden K.S."/>
            <person name="Hope R."/>
            <person name="Hossain A."/>
            <person name="Karabika E."/>
            <person name="Karaffa L."/>
            <person name="Karanyi Z."/>
            <person name="Krasevec N."/>
            <person name="Kuo A."/>
            <person name="Kusch H."/>
            <person name="LaButti K."/>
            <person name="Lagendijk E.L."/>
            <person name="Lapidus A."/>
            <person name="Levasseur A."/>
            <person name="Lindquist E."/>
            <person name="Lipzen A."/>
            <person name="Logrieco A.F."/>
            <person name="MacCabe A."/>
            <person name="Maekelae M.R."/>
            <person name="Malavazi I."/>
            <person name="Melin P."/>
            <person name="Meyer V."/>
            <person name="Mielnichuk N."/>
            <person name="Miskei M."/>
            <person name="Molnar A.P."/>
            <person name="Mule G."/>
            <person name="Ngan C.Y."/>
            <person name="Orejas M."/>
            <person name="Orosz E."/>
            <person name="Ouedraogo J.P."/>
            <person name="Overkamp K.M."/>
            <person name="Park H.-S."/>
            <person name="Perrone G."/>
            <person name="Piumi F."/>
            <person name="Punt P.J."/>
            <person name="Ram A.F."/>
            <person name="Ramon A."/>
            <person name="Rauscher S."/>
            <person name="Record E."/>
            <person name="Riano-Pachon D.M."/>
            <person name="Robert V."/>
            <person name="Roehrig J."/>
            <person name="Ruller R."/>
            <person name="Salamov A."/>
            <person name="Salih N.S."/>
            <person name="Samson R.A."/>
            <person name="Sandor E."/>
            <person name="Sanguinetti M."/>
            <person name="Schuetze T."/>
            <person name="Sepcic K."/>
            <person name="Shelest E."/>
            <person name="Sherlock G."/>
            <person name="Sophianopoulou V."/>
            <person name="Squina F.M."/>
            <person name="Sun H."/>
            <person name="Susca A."/>
            <person name="Todd R.B."/>
            <person name="Tsang A."/>
            <person name="Unkles S.E."/>
            <person name="van de Wiele N."/>
            <person name="van Rossen-Uffink D."/>
            <person name="Oliveira J.V."/>
            <person name="Vesth T.C."/>
            <person name="Visser J."/>
            <person name="Yu J.-H."/>
            <person name="Zhou M."/>
            <person name="Andersen M.R."/>
            <person name="Archer D.B."/>
            <person name="Baker S.E."/>
            <person name="Benoit I."/>
            <person name="Brakhage A.A."/>
            <person name="Braus G.H."/>
            <person name="Fischer R."/>
            <person name="Frisvad J.C."/>
            <person name="Goldman G.H."/>
            <person name="Houbraken J."/>
            <person name="Oakley B."/>
            <person name="Pocsi I."/>
            <person name="Scazzocchio C."/>
            <person name="Seiboth B."/>
            <person name="vanKuyk P.A."/>
            <person name="Wortman J."/>
            <person name="Dyer P.S."/>
            <person name="Grigoriev I.V."/>
        </authorList>
    </citation>
    <scope>NUCLEOTIDE SEQUENCE [LARGE SCALE GENOMIC DNA]</scope>
    <source>
        <strain evidence="4">CBS 516.65</strain>
    </source>
</reference>
<feature type="domain" description="Protein kinase" evidence="2">
    <location>
        <begin position="50"/>
        <end position="312"/>
    </location>
</feature>